<dbReference type="PANTHER" id="PTHR10972:SF67">
    <property type="entry name" value="OXYSTEROL-BINDING PROTEIN-RELATED PROTEIN 1D"/>
    <property type="match status" value="1"/>
</dbReference>
<reference evidence="2 3" key="1">
    <citation type="journal article" date="2018" name="Front. Plant Sci.">
        <title>Red Clover (Trifolium pratense) and Zigzag Clover (T. medium) - A Picture of Genomic Similarities and Differences.</title>
        <authorList>
            <person name="Dluhosova J."/>
            <person name="Istvanek J."/>
            <person name="Nedelnik J."/>
            <person name="Repkova J."/>
        </authorList>
    </citation>
    <scope>NUCLEOTIDE SEQUENCE [LARGE SCALE GENOMIC DNA]</scope>
    <source>
        <strain evidence="3">cv. 10/8</strain>
        <tissue evidence="2">Leaf</tissue>
    </source>
</reference>
<keyword evidence="1" id="KW-0732">Signal</keyword>
<feature type="chain" id="PRO_5017186048" evidence="1">
    <location>
        <begin position="24"/>
        <end position="173"/>
    </location>
</feature>
<dbReference type="Gene3D" id="2.30.29.30">
    <property type="entry name" value="Pleckstrin-homology domain (PH domain)/Phosphotyrosine-binding domain (PTB)"/>
    <property type="match status" value="1"/>
</dbReference>
<dbReference type="PANTHER" id="PTHR10972">
    <property type="entry name" value="OXYSTEROL-BINDING PROTEIN-RELATED"/>
    <property type="match status" value="1"/>
</dbReference>
<accession>A0A392N3U4</accession>
<dbReference type="Proteomes" id="UP000265520">
    <property type="component" value="Unassembled WGS sequence"/>
</dbReference>
<evidence type="ECO:0000313" key="2">
    <source>
        <dbReference type="EMBL" id="MCH94243.1"/>
    </source>
</evidence>
<keyword evidence="3" id="KW-1185">Reference proteome</keyword>
<dbReference type="GO" id="GO:0005829">
    <property type="term" value="C:cytosol"/>
    <property type="evidence" value="ECO:0007669"/>
    <property type="project" value="TreeGrafter"/>
</dbReference>
<evidence type="ECO:0000313" key="3">
    <source>
        <dbReference type="Proteomes" id="UP000265520"/>
    </source>
</evidence>
<feature type="signal peptide" evidence="1">
    <location>
        <begin position="1"/>
        <end position="23"/>
    </location>
</feature>
<proteinExistence type="predicted"/>
<sequence length="173" mass="19478">MISAFGTWVVEILGLQCLSPTVAETTSAEIAMTYEGCDYIHTLVLHCIVSSVRFSKSDDKRLSVFTGTKTLHLRCVSREDRAMWIEALQSAKDLFPRALTSSDLATPEDIVVSTEKLRSRLSQEGINEEIINDCESIMLSEVSYLQGKLKFLQQKHVMLLDTLKQLEVLIFAF</sequence>
<organism evidence="2 3">
    <name type="scientific">Trifolium medium</name>
    <dbReference type="NCBI Taxonomy" id="97028"/>
    <lineage>
        <taxon>Eukaryota</taxon>
        <taxon>Viridiplantae</taxon>
        <taxon>Streptophyta</taxon>
        <taxon>Embryophyta</taxon>
        <taxon>Tracheophyta</taxon>
        <taxon>Spermatophyta</taxon>
        <taxon>Magnoliopsida</taxon>
        <taxon>eudicotyledons</taxon>
        <taxon>Gunneridae</taxon>
        <taxon>Pentapetalae</taxon>
        <taxon>rosids</taxon>
        <taxon>fabids</taxon>
        <taxon>Fabales</taxon>
        <taxon>Fabaceae</taxon>
        <taxon>Papilionoideae</taxon>
        <taxon>50 kb inversion clade</taxon>
        <taxon>NPAAA clade</taxon>
        <taxon>Hologalegina</taxon>
        <taxon>IRL clade</taxon>
        <taxon>Trifolieae</taxon>
        <taxon>Trifolium</taxon>
    </lineage>
</organism>
<dbReference type="GO" id="GO:0032934">
    <property type="term" value="F:sterol binding"/>
    <property type="evidence" value="ECO:0007669"/>
    <property type="project" value="TreeGrafter"/>
</dbReference>
<dbReference type="EMBL" id="LXQA010026857">
    <property type="protein sequence ID" value="MCH94243.1"/>
    <property type="molecule type" value="Genomic_DNA"/>
</dbReference>
<comment type="caution">
    <text evidence="2">The sequence shown here is derived from an EMBL/GenBank/DDBJ whole genome shotgun (WGS) entry which is preliminary data.</text>
</comment>
<protein>
    <submittedName>
        <fullName evidence="2">Oxysterol-binding protein 1D-like</fullName>
    </submittedName>
</protein>
<dbReference type="AlphaFoldDB" id="A0A392N3U4"/>
<name>A0A392N3U4_9FABA</name>
<dbReference type="InterPro" id="IPR000648">
    <property type="entry name" value="Oxysterol-bd"/>
</dbReference>
<dbReference type="GO" id="GO:0016020">
    <property type="term" value="C:membrane"/>
    <property type="evidence" value="ECO:0007669"/>
    <property type="project" value="TreeGrafter"/>
</dbReference>
<dbReference type="SUPFAM" id="SSF50729">
    <property type="entry name" value="PH domain-like"/>
    <property type="match status" value="1"/>
</dbReference>
<evidence type="ECO:0000256" key="1">
    <source>
        <dbReference type="SAM" id="SignalP"/>
    </source>
</evidence>
<dbReference type="InterPro" id="IPR011993">
    <property type="entry name" value="PH-like_dom_sf"/>
</dbReference>